<name>A0ABY6J936_9BACT</name>
<keyword evidence="1" id="KW-0472">Membrane</keyword>
<keyword evidence="2" id="KW-0548">Nucleotidyltransferase</keyword>
<dbReference type="RefSeq" id="WP_244844306.1">
    <property type="nucleotide sequence ID" value="NZ_CP107006.1"/>
</dbReference>
<dbReference type="PROSITE" id="PS51257">
    <property type="entry name" value="PROKAR_LIPOPROTEIN"/>
    <property type="match status" value="1"/>
</dbReference>
<proteinExistence type="predicted"/>
<feature type="transmembrane region" description="Helical" evidence="1">
    <location>
        <begin position="30"/>
        <end position="49"/>
    </location>
</feature>
<evidence type="ECO:0000313" key="3">
    <source>
        <dbReference type="Proteomes" id="UP001162741"/>
    </source>
</evidence>
<keyword evidence="3" id="KW-1185">Reference proteome</keyword>
<dbReference type="GO" id="GO:0016779">
    <property type="term" value="F:nucleotidyltransferase activity"/>
    <property type="evidence" value="ECO:0007669"/>
    <property type="project" value="UniProtKB-KW"/>
</dbReference>
<dbReference type="EMBL" id="CP107006">
    <property type="protein sequence ID" value="UYQ94832.1"/>
    <property type="molecule type" value="Genomic_DNA"/>
</dbReference>
<protein>
    <submittedName>
        <fullName evidence="2">Phosphatidate cytidylyltransferase</fullName>
    </submittedName>
</protein>
<reference evidence="2" key="1">
    <citation type="submission" date="2022-10" db="EMBL/GenBank/DDBJ databases">
        <title>Chitinophaga sp. nov., isolated from soil.</title>
        <authorList>
            <person name="Jeon C.O."/>
        </authorList>
    </citation>
    <scope>NUCLEOTIDE SEQUENCE</scope>
    <source>
        <strain evidence="2">R8</strain>
    </source>
</reference>
<sequence>MKGITLTSMLAFLTLFLSSCELVEGVFKAGIWTGLLIVAVVLFLIIFLIRRMGK</sequence>
<keyword evidence="1" id="KW-0812">Transmembrane</keyword>
<gene>
    <name evidence="2" type="ORF">MKQ68_06970</name>
</gene>
<evidence type="ECO:0000313" key="2">
    <source>
        <dbReference type="EMBL" id="UYQ94832.1"/>
    </source>
</evidence>
<dbReference type="Proteomes" id="UP001162741">
    <property type="component" value="Chromosome"/>
</dbReference>
<keyword evidence="2" id="KW-0808">Transferase</keyword>
<keyword evidence="1" id="KW-1133">Transmembrane helix</keyword>
<accession>A0ABY6J936</accession>
<evidence type="ECO:0000256" key="1">
    <source>
        <dbReference type="SAM" id="Phobius"/>
    </source>
</evidence>
<organism evidence="2 3">
    <name type="scientific">Chitinophaga horti</name>
    <dbReference type="NCBI Taxonomy" id="2920382"/>
    <lineage>
        <taxon>Bacteria</taxon>
        <taxon>Pseudomonadati</taxon>
        <taxon>Bacteroidota</taxon>
        <taxon>Chitinophagia</taxon>
        <taxon>Chitinophagales</taxon>
        <taxon>Chitinophagaceae</taxon>
        <taxon>Chitinophaga</taxon>
    </lineage>
</organism>